<gene>
    <name evidence="11" type="primary">LOC107064325</name>
</gene>
<evidence type="ECO:0000313" key="10">
    <source>
        <dbReference type="Proteomes" id="UP000694924"/>
    </source>
</evidence>
<feature type="domain" description="PBZ-type" evidence="9">
    <location>
        <begin position="13"/>
        <end position="37"/>
    </location>
</feature>
<dbReference type="RefSeq" id="XP_015172393.1">
    <property type="nucleotide sequence ID" value="XM_015316907.1"/>
</dbReference>
<dbReference type="GeneID" id="107064325"/>
<dbReference type="Pfam" id="PF10283">
    <property type="entry name" value="zf-CCHH"/>
    <property type="match status" value="1"/>
</dbReference>
<dbReference type="Gene3D" id="3.30.870.10">
    <property type="entry name" value="Endonuclease Chain A"/>
    <property type="match status" value="2"/>
</dbReference>
<keyword evidence="5" id="KW-0378">Hydrolase</keyword>
<organism evidence="10 11">
    <name type="scientific">Polistes dominula</name>
    <name type="common">European paper wasp</name>
    <name type="synonym">Vespa dominula</name>
    <dbReference type="NCBI Taxonomy" id="743375"/>
    <lineage>
        <taxon>Eukaryota</taxon>
        <taxon>Metazoa</taxon>
        <taxon>Ecdysozoa</taxon>
        <taxon>Arthropoda</taxon>
        <taxon>Hexapoda</taxon>
        <taxon>Insecta</taxon>
        <taxon>Pterygota</taxon>
        <taxon>Neoptera</taxon>
        <taxon>Endopterygota</taxon>
        <taxon>Hymenoptera</taxon>
        <taxon>Apocrita</taxon>
        <taxon>Aculeata</taxon>
        <taxon>Vespoidea</taxon>
        <taxon>Vespidae</taxon>
        <taxon>Polistinae</taxon>
        <taxon>Polistini</taxon>
        <taxon>Polistes</taxon>
    </lineage>
</organism>
<dbReference type="PANTHER" id="PTHR12415:SF0">
    <property type="entry name" value="TYROSYL-DNA PHOSPHODIESTERASE 1"/>
    <property type="match status" value="1"/>
</dbReference>
<reference evidence="11" key="1">
    <citation type="submission" date="2025-08" db="UniProtKB">
        <authorList>
            <consortium name="RefSeq"/>
        </authorList>
    </citation>
    <scope>IDENTIFICATION</scope>
    <source>
        <tissue evidence="11">Whole body</tissue>
    </source>
</reference>
<protein>
    <submittedName>
        <fullName evidence="11">Probable tyrosyl-DNA phosphodiesterase</fullName>
    </submittedName>
</protein>
<keyword evidence="4" id="KW-0227">DNA damage</keyword>
<evidence type="ECO:0000256" key="2">
    <source>
        <dbReference type="ARBA" id="ARBA00010205"/>
    </source>
</evidence>
<comment type="similarity">
    <text evidence="2">Belongs to the tyrosyl-DNA phosphodiesterase family.</text>
</comment>
<dbReference type="Proteomes" id="UP000694924">
    <property type="component" value="Unplaced"/>
</dbReference>
<keyword evidence="7" id="KW-0234">DNA repair</keyword>
<evidence type="ECO:0000256" key="4">
    <source>
        <dbReference type="ARBA" id="ARBA00022763"/>
    </source>
</evidence>
<evidence type="ECO:0000259" key="9">
    <source>
        <dbReference type="Pfam" id="PF10283"/>
    </source>
</evidence>
<dbReference type="SUPFAM" id="SSF56024">
    <property type="entry name" value="Phospholipase D/nuclease"/>
    <property type="match status" value="2"/>
</dbReference>
<dbReference type="PANTHER" id="PTHR12415">
    <property type="entry name" value="TYROSYL-DNA PHOSPHODIESTERASE 1"/>
    <property type="match status" value="1"/>
</dbReference>
<sequence length="681" mass="78296">MISATNETSLIDRKICPFMEKCYRKNPIHFAEMSHPHLERLVIDQLDETIEIPNNLDFECDRTQLLQQLKVMQVILRRERDRDVDSFLRLKINLFSTVTTKSSSTSENSKINNVMTNRRTNKHEMDMNIKLKKLSETANENNETKQPEILTSMVKEKFEVFVKGEKRNIESEEMAKKIKVNNNNTIDSIVKASSSRECISDTESTASSSTNNTSLMDMYLSSKDGKEREKMRNKAIKMMKREGFQIYDVTPGQFIHKYKRASPYNIFFTRIRKSPQTSNELLTVTFPEILDISLGEIKSSLQINFMVDVGWLCLQYLLAAQKADITIVYQDRMDNEKLGDNITLVRVSPPSRFGCHHTKMMILKYQDGGIRIIMSTANLYEDDWENRTQGLWISPYLPPIKGSIDTASGESKTGFKKDLIQYLNNYQNSALVNWIFTVRMADCSAINVFFIASVPGTHSLKNIDSWGHKKLGHILSNHITLPADASNWPIIAQSSSLGSLGPQYNSWLGKDIVLSMSKETDKTLKSPSTFYFIFPSIKNYRESYDCRQLSCCLCYNLLTHSKQEWIQSYLHQWKASKMNRTKAMPHIKTYARLSPDLKKMAWFMLTSANLSKAAWGKCGANYSIMSYEAGVLFLPEFVTGEKMFSLEGNNSKFPPFPIPYDLPLTPYDSDDRPFVTEFFRE</sequence>
<dbReference type="CDD" id="cd09193">
    <property type="entry name" value="PLDc_mTdp1_1"/>
    <property type="match status" value="1"/>
</dbReference>
<evidence type="ECO:0000256" key="7">
    <source>
        <dbReference type="ARBA" id="ARBA00023204"/>
    </source>
</evidence>
<evidence type="ECO:0000256" key="5">
    <source>
        <dbReference type="ARBA" id="ARBA00022801"/>
    </source>
</evidence>
<name>A0ABM1HWQ6_POLDO</name>
<keyword evidence="10" id="KW-1185">Reference proteome</keyword>
<evidence type="ECO:0000256" key="3">
    <source>
        <dbReference type="ARBA" id="ARBA00022722"/>
    </source>
</evidence>
<evidence type="ECO:0000256" key="8">
    <source>
        <dbReference type="ARBA" id="ARBA00023242"/>
    </source>
</evidence>
<comment type="subcellular location">
    <subcellularLocation>
        <location evidence="1">Nucleus</location>
    </subcellularLocation>
</comment>
<keyword evidence="6" id="KW-0269">Exonuclease</keyword>
<keyword evidence="8" id="KW-0539">Nucleus</keyword>
<dbReference type="Pfam" id="PF06087">
    <property type="entry name" value="Tyr-DNA_phospho"/>
    <property type="match status" value="1"/>
</dbReference>
<dbReference type="InterPro" id="IPR010347">
    <property type="entry name" value="Tdp1"/>
</dbReference>
<accession>A0ABM1HWQ6</accession>
<evidence type="ECO:0000256" key="6">
    <source>
        <dbReference type="ARBA" id="ARBA00022839"/>
    </source>
</evidence>
<evidence type="ECO:0000313" key="11">
    <source>
        <dbReference type="RefSeq" id="XP_015172393.1"/>
    </source>
</evidence>
<keyword evidence="3" id="KW-0540">Nuclease</keyword>
<dbReference type="InterPro" id="IPR019406">
    <property type="entry name" value="APLF_PBZ"/>
</dbReference>
<evidence type="ECO:0000256" key="1">
    <source>
        <dbReference type="ARBA" id="ARBA00004123"/>
    </source>
</evidence>
<proteinExistence type="inferred from homology"/>